<accession>A0A852B1U4</accession>
<evidence type="ECO:0000256" key="7">
    <source>
        <dbReference type="ARBA" id="ARBA00023203"/>
    </source>
</evidence>
<dbReference type="InterPro" id="IPR040645">
    <property type="entry name" value="Neurabin-1/2_PDZ"/>
</dbReference>
<dbReference type="GO" id="GO:0007015">
    <property type="term" value="P:actin filament organization"/>
    <property type="evidence" value="ECO:0007669"/>
    <property type="project" value="TreeGrafter"/>
</dbReference>
<reference evidence="13" key="1">
    <citation type="submission" date="2019-09" db="EMBL/GenBank/DDBJ databases">
        <title>Bird 10,000 Genomes (B10K) Project - Family phase.</title>
        <authorList>
            <person name="Zhang G."/>
        </authorList>
    </citation>
    <scope>NUCLEOTIDE SEQUENCE</scope>
    <source>
        <strain evidence="13">B10K-DU-015-28</strain>
        <tissue evidence="13">Muscle</tissue>
    </source>
</reference>
<evidence type="ECO:0000256" key="3">
    <source>
        <dbReference type="ARBA" id="ARBA00022490"/>
    </source>
</evidence>
<evidence type="ECO:0000256" key="8">
    <source>
        <dbReference type="ARBA" id="ARBA00023212"/>
    </source>
</evidence>
<protein>
    <submittedName>
        <fullName evidence="13">NEB2 protein</fullName>
    </submittedName>
</protein>
<evidence type="ECO:0000256" key="4">
    <source>
        <dbReference type="ARBA" id="ARBA00022553"/>
    </source>
</evidence>
<sequence length="734" mass="79035">PSAGGAAGAGGLRSASPHRNAYEASIQALAPTKEADGEDGKKSRGKKYGSNVHRIKNMFLQMGTAPGPEGACDLAKAKEKPVRLSLPRAGSLGDGVDQGSLLKLGTSVSERVSRFDSKPDKPFSKLQETRKIFERSPQEKATSTKLLLRKERAGFQDRKLDVVVRFNGSTESLDKLDADAVSPTVSQLSAVFEKADLRNNLHKAQGRAAAPLGAKAVPKRPRVFTPGTRGEGTGDGGSAPARARPPEEEKATAKSGRPAEKEAAAPRVQEVCKIKPVEVEESGEGEEEEEEAAAGEAVPAAQPAKGDEGPAAPRADAGSEGVKGERAEEGDGSEEAKKEDFSEADLVDISAYSGLGEDSGGSGLEEEEEAEGLYEPESGCVEIPGLSEEEEPVPNRKIQFSTAPIQVLGFSAHPTDGDFGMLCSPHGWGFWGALLTPWMGILGCSAHPMDGGFGVLCSPHRWRFWGALLTPWMGFLGCSAHPMDGDFGVLCSPQSLSAVRGRMGIGGVNTQVLEHPRPLGRVGDIGYPHPAQHWGHIPTADPPTSQIPQDPGTGRGAQHGTPQGFPEDRGTSLWPWGHRSVPCPAPPCHPWVPHAGSCQPMGVPGLCPLTLGPNSLCGQALSRALQCLEQEKARWRAEKAQLEQSVEENKERMEKLEGYWMEAQNLCQAVDEHLKETQAQYQTLERKYSKAKRLIKEYQQKEIEFLKKETAQRRVLEESELAHKEEMEKLQEKV</sequence>
<keyword evidence="6 10" id="KW-0175">Coiled coil</keyword>
<feature type="region of interest" description="Disordered" evidence="11">
    <location>
        <begin position="206"/>
        <end position="377"/>
    </location>
</feature>
<dbReference type="GO" id="GO:0005737">
    <property type="term" value="C:cytoplasm"/>
    <property type="evidence" value="ECO:0007669"/>
    <property type="project" value="TreeGrafter"/>
</dbReference>
<evidence type="ECO:0000256" key="6">
    <source>
        <dbReference type="ARBA" id="ARBA00023054"/>
    </source>
</evidence>
<name>A0A852B1U4_CALOR</name>
<feature type="non-terminal residue" evidence="13">
    <location>
        <position position="1"/>
    </location>
</feature>
<dbReference type="GO" id="GO:0030425">
    <property type="term" value="C:dendrite"/>
    <property type="evidence" value="ECO:0007669"/>
    <property type="project" value="TreeGrafter"/>
</dbReference>
<dbReference type="Pfam" id="PF17817">
    <property type="entry name" value="PDZ_5"/>
    <property type="match status" value="1"/>
</dbReference>
<evidence type="ECO:0000256" key="9">
    <source>
        <dbReference type="ARBA" id="ARBA00034103"/>
    </source>
</evidence>
<evidence type="ECO:0000256" key="11">
    <source>
        <dbReference type="SAM" id="MobiDB-lite"/>
    </source>
</evidence>
<feature type="compositionally biased region" description="Basic and acidic residues" evidence="11">
    <location>
        <begin position="322"/>
        <end position="341"/>
    </location>
</feature>
<evidence type="ECO:0000256" key="5">
    <source>
        <dbReference type="ARBA" id="ARBA00023018"/>
    </source>
</evidence>
<dbReference type="GO" id="GO:0019722">
    <property type="term" value="P:calcium-mediated signaling"/>
    <property type="evidence" value="ECO:0007669"/>
    <property type="project" value="TreeGrafter"/>
</dbReference>
<feature type="compositionally biased region" description="Acidic residues" evidence="11">
    <location>
        <begin position="364"/>
        <end position="374"/>
    </location>
</feature>
<dbReference type="AlphaFoldDB" id="A0A852B1U4"/>
<dbReference type="GO" id="GO:0051015">
    <property type="term" value="F:actin filament binding"/>
    <property type="evidence" value="ECO:0007669"/>
    <property type="project" value="TreeGrafter"/>
</dbReference>
<gene>
    <name evidence="13" type="primary">Ppp1r9b</name>
    <name evidence="13" type="ORF">CALORN_R14623</name>
</gene>
<keyword evidence="3" id="KW-0963">Cytoplasm</keyword>
<keyword evidence="2" id="KW-0217">Developmental protein</keyword>
<feature type="region of interest" description="Disordered" evidence="11">
    <location>
        <begin position="1"/>
        <end position="52"/>
    </location>
</feature>
<feature type="domain" description="Neurabin-1/2 PDZ" evidence="12">
    <location>
        <begin position="375"/>
        <end position="408"/>
    </location>
</feature>
<feature type="region of interest" description="Disordered" evidence="11">
    <location>
        <begin position="537"/>
        <end position="569"/>
    </location>
</feature>
<feature type="coiled-coil region" evidence="10">
    <location>
        <begin position="618"/>
        <end position="733"/>
    </location>
</feature>
<dbReference type="InterPro" id="IPR043446">
    <property type="entry name" value="Neurabin-like"/>
</dbReference>
<dbReference type="EMBL" id="WBNL01003163">
    <property type="protein sequence ID" value="NXE71490.1"/>
    <property type="molecule type" value="Genomic_DNA"/>
</dbReference>
<dbReference type="PANTHER" id="PTHR16154">
    <property type="entry name" value="NEURABIN"/>
    <property type="match status" value="1"/>
</dbReference>
<organism evidence="13 14">
    <name type="scientific">Calcarius ornatus</name>
    <name type="common">Chestnut-collared longspur</name>
    <dbReference type="NCBI Taxonomy" id="198940"/>
    <lineage>
        <taxon>Eukaryota</taxon>
        <taxon>Metazoa</taxon>
        <taxon>Chordata</taxon>
        <taxon>Craniata</taxon>
        <taxon>Vertebrata</taxon>
        <taxon>Euteleostomi</taxon>
        <taxon>Archelosauria</taxon>
        <taxon>Archosauria</taxon>
        <taxon>Dinosauria</taxon>
        <taxon>Saurischia</taxon>
        <taxon>Theropoda</taxon>
        <taxon>Coelurosauria</taxon>
        <taxon>Aves</taxon>
        <taxon>Neognathae</taxon>
        <taxon>Neoaves</taxon>
        <taxon>Telluraves</taxon>
        <taxon>Australaves</taxon>
        <taxon>Passeriformes</taxon>
        <taxon>Passeroidea</taxon>
        <taxon>Fringillidae</taxon>
        <taxon>Emberizinae</taxon>
        <taxon>Emberizini</taxon>
        <taxon>Calcarius</taxon>
    </lineage>
</organism>
<dbReference type="GO" id="GO:0031175">
    <property type="term" value="P:neuron projection development"/>
    <property type="evidence" value="ECO:0007669"/>
    <property type="project" value="TreeGrafter"/>
</dbReference>
<evidence type="ECO:0000259" key="12">
    <source>
        <dbReference type="Pfam" id="PF17817"/>
    </source>
</evidence>
<evidence type="ECO:0000256" key="10">
    <source>
        <dbReference type="SAM" id="Coils"/>
    </source>
</evidence>
<feature type="compositionally biased region" description="Gly residues" evidence="11">
    <location>
        <begin position="1"/>
        <end position="11"/>
    </location>
</feature>
<dbReference type="GO" id="GO:0015629">
    <property type="term" value="C:actin cytoskeleton"/>
    <property type="evidence" value="ECO:0007669"/>
    <property type="project" value="TreeGrafter"/>
</dbReference>
<evidence type="ECO:0000313" key="14">
    <source>
        <dbReference type="Proteomes" id="UP000603627"/>
    </source>
</evidence>
<comment type="subcellular location">
    <subcellularLocation>
        <location evidence="1">Cytoplasm</location>
        <location evidence="1">Cytoskeleton</location>
    </subcellularLocation>
    <subcellularLocation>
        <location evidence="9">Synapse</location>
    </subcellularLocation>
</comment>
<evidence type="ECO:0000256" key="2">
    <source>
        <dbReference type="ARBA" id="ARBA00022473"/>
    </source>
</evidence>
<keyword evidence="7" id="KW-0009">Actin-binding</keyword>
<keyword evidence="14" id="KW-1185">Reference proteome</keyword>
<evidence type="ECO:0000313" key="13">
    <source>
        <dbReference type="EMBL" id="NXE71490.1"/>
    </source>
</evidence>
<dbReference type="PANTHER" id="PTHR16154:SF24">
    <property type="entry name" value="NEURABIN-2"/>
    <property type="match status" value="1"/>
</dbReference>
<proteinExistence type="predicted"/>
<dbReference type="GO" id="GO:0014069">
    <property type="term" value="C:postsynaptic density"/>
    <property type="evidence" value="ECO:0007669"/>
    <property type="project" value="TreeGrafter"/>
</dbReference>
<dbReference type="Proteomes" id="UP000603627">
    <property type="component" value="Unassembled WGS sequence"/>
</dbReference>
<keyword evidence="8" id="KW-0206">Cytoskeleton</keyword>
<comment type="caution">
    <text evidence="13">The sequence shown here is derived from an EMBL/GenBank/DDBJ whole genome shotgun (WGS) entry which is preliminary data.</text>
</comment>
<feature type="compositionally biased region" description="Low complexity" evidence="11">
    <location>
        <begin position="294"/>
        <end position="304"/>
    </location>
</feature>
<feature type="compositionally biased region" description="Basic and acidic residues" evidence="11">
    <location>
        <begin position="33"/>
        <end position="42"/>
    </location>
</feature>
<keyword evidence="5" id="KW-0770">Synapse</keyword>
<feature type="compositionally biased region" description="Acidic residues" evidence="11">
    <location>
        <begin position="279"/>
        <end position="293"/>
    </location>
</feature>
<feature type="non-terminal residue" evidence="13">
    <location>
        <position position="734"/>
    </location>
</feature>
<evidence type="ECO:0000256" key="1">
    <source>
        <dbReference type="ARBA" id="ARBA00004245"/>
    </source>
</evidence>
<keyword evidence="4" id="KW-0597">Phosphoprotein</keyword>
<feature type="compositionally biased region" description="Basic and acidic residues" evidence="11">
    <location>
        <begin position="244"/>
        <end position="278"/>
    </location>
</feature>